<evidence type="ECO:0000313" key="1">
    <source>
        <dbReference type="EMBL" id="CAB0001347.1"/>
    </source>
</evidence>
<feature type="non-terminal residue" evidence="1">
    <location>
        <position position="91"/>
    </location>
</feature>
<gene>
    <name evidence="1" type="ORF">NTEN_LOCUS7134</name>
</gene>
<evidence type="ECO:0000313" key="2">
    <source>
        <dbReference type="Proteomes" id="UP000479000"/>
    </source>
</evidence>
<reference evidence="1 2" key="1">
    <citation type="submission" date="2020-02" db="EMBL/GenBank/DDBJ databases">
        <authorList>
            <person name="Ferguson B K."/>
        </authorList>
    </citation>
    <scope>NUCLEOTIDE SEQUENCE [LARGE SCALE GENOMIC DNA]</scope>
</reference>
<sequence length="91" mass="10434">MIDSNSFRAWTIFSDVVSGRWIAQPCGECSPRIRGRTLKPKAPIIFMILRRLPRGAGQPLGHFENLKILQVHYRSDTRPRPMLLTLTCTLE</sequence>
<dbReference type="AlphaFoldDB" id="A0A6H5GD82"/>
<keyword evidence="2" id="KW-1185">Reference proteome</keyword>
<name>A0A6H5GD82_9HEMI</name>
<accession>A0A6H5GD82</accession>
<protein>
    <submittedName>
        <fullName evidence="1">Uncharacterized protein</fullName>
    </submittedName>
</protein>
<dbReference type="EMBL" id="CADCXU010010478">
    <property type="protein sequence ID" value="CAB0001347.1"/>
    <property type="molecule type" value="Genomic_DNA"/>
</dbReference>
<organism evidence="1 2">
    <name type="scientific">Nesidiocoris tenuis</name>
    <dbReference type="NCBI Taxonomy" id="355587"/>
    <lineage>
        <taxon>Eukaryota</taxon>
        <taxon>Metazoa</taxon>
        <taxon>Ecdysozoa</taxon>
        <taxon>Arthropoda</taxon>
        <taxon>Hexapoda</taxon>
        <taxon>Insecta</taxon>
        <taxon>Pterygota</taxon>
        <taxon>Neoptera</taxon>
        <taxon>Paraneoptera</taxon>
        <taxon>Hemiptera</taxon>
        <taxon>Heteroptera</taxon>
        <taxon>Panheteroptera</taxon>
        <taxon>Cimicomorpha</taxon>
        <taxon>Miridae</taxon>
        <taxon>Dicyphina</taxon>
        <taxon>Nesidiocoris</taxon>
    </lineage>
</organism>
<proteinExistence type="predicted"/>
<dbReference type="Proteomes" id="UP000479000">
    <property type="component" value="Unassembled WGS sequence"/>
</dbReference>